<dbReference type="EMBL" id="CP000552">
    <property type="protein sequence ID" value="ABM72076.1"/>
    <property type="molecule type" value="Genomic_DNA"/>
</dbReference>
<dbReference type="STRING" id="167542.P9515_08691"/>
<organism evidence="1 2">
    <name type="scientific">Prochlorococcus marinus (strain MIT 9515)</name>
    <dbReference type="NCBI Taxonomy" id="167542"/>
    <lineage>
        <taxon>Bacteria</taxon>
        <taxon>Bacillati</taxon>
        <taxon>Cyanobacteriota</taxon>
        <taxon>Cyanophyceae</taxon>
        <taxon>Synechococcales</taxon>
        <taxon>Prochlorococcaceae</taxon>
        <taxon>Prochlorococcus</taxon>
    </lineage>
</organism>
<accession>A2BWB5</accession>
<dbReference type="AlphaFoldDB" id="A2BWB5"/>
<dbReference type="Proteomes" id="UP000001589">
    <property type="component" value="Chromosome"/>
</dbReference>
<evidence type="ECO:0008006" key="3">
    <source>
        <dbReference type="Google" id="ProtNLM"/>
    </source>
</evidence>
<name>A2BWB5_PROM5</name>
<evidence type="ECO:0000313" key="2">
    <source>
        <dbReference type="Proteomes" id="UP000001589"/>
    </source>
</evidence>
<proteinExistence type="predicted"/>
<reference evidence="1 2" key="1">
    <citation type="journal article" date="2007" name="PLoS Genet.">
        <title>Patterns and implications of gene gain and loss in the evolution of Prochlorococcus.</title>
        <authorList>
            <person name="Kettler G.C."/>
            <person name="Martiny A.C."/>
            <person name="Huang K."/>
            <person name="Zucker J."/>
            <person name="Coleman M.L."/>
            <person name="Rodrigue S."/>
            <person name="Chen F."/>
            <person name="Lapidus A."/>
            <person name="Ferriera S."/>
            <person name="Johnson J."/>
            <person name="Steglich C."/>
            <person name="Church G.M."/>
            <person name="Richardson P."/>
            <person name="Chisholm S.W."/>
        </authorList>
    </citation>
    <scope>NUCLEOTIDE SEQUENCE [LARGE SCALE GENOMIC DNA]</scope>
    <source>
        <strain evidence="1 2">MIT 9515</strain>
    </source>
</reference>
<dbReference type="KEGG" id="pmc:P9515_08691"/>
<evidence type="ECO:0000313" key="1">
    <source>
        <dbReference type="EMBL" id="ABM72076.1"/>
    </source>
</evidence>
<dbReference type="GeneID" id="60201300"/>
<dbReference type="OrthoDB" id="9793534at2"/>
<protein>
    <recommendedName>
        <fullName evidence="3">DUF1499 domain-containing protein</fullName>
    </recommendedName>
</protein>
<dbReference type="InterPro" id="IPR010865">
    <property type="entry name" value="DUF1499"/>
</dbReference>
<dbReference type="Pfam" id="PF07386">
    <property type="entry name" value="DUF1499"/>
    <property type="match status" value="1"/>
</dbReference>
<dbReference type="HOGENOM" id="CLU_105603_4_0_3"/>
<dbReference type="PIRSF" id="PIRSF026426">
    <property type="entry name" value="DUF1499"/>
    <property type="match status" value="1"/>
</dbReference>
<dbReference type="eggNOG" id="COG4446">
    <property type="taxonomic scope" value="Bacteria"/>
</dbReference>
<dbReference type="RefSeq" id="WP_011820181.1">
    <property type="nucleotide sequence ID" value="NC_008817.1"/>
</dbReference>
<gene>
    <name evidence="1" type="ordered locus">P9515_08691</name>
</gene>
<sequence length="117" mass="13437">MTYTAQGLAPVTNPLNSVLIEKKLINVDQKFIQLVSIAENLPRTEVLESGRNYWRGVCRSAIFRFPDDLEILKLDARSYIDRSKGIIQIRSAARLGQSDLGVNLRRVEYLFNQLEKR</sequence>